<sequence length="355" mass="42037">MARNYISANAKYYKSEHIDRIARHNFRIAKIDYLLPEESIKYQNKNLIFDKNMQEISINNLDKNSQEIVLKSNYLELLNLRENIYNKQKYYPSKKNLKSNDLVEFVVALSEEQALNYLKNGRDLMDGFKQYAKDLKEQFGFTPLQVSLHLDEGYSKDKTHTKYNVHAHIVLFNYDFDKQKSILRNLRKKDFQNMQTLAENSFKKVDLDFIRGKQKEIIGKDHLERNELIIAKQSKELNNLQIKVNGFIQIDKELSEQIADKTKLLDELKATRKEIYDTNETLSEEQKQILDELGDEQKGLRAEIKKLREQRKEIKDILSLKSEKELLEKFLESKDLLNEFNDFRNGVDSIKNIEL</sequence>
<name>A0A2U2BZ42_9BACT</name>
<gene>
    <name evidence="2" type="ORF">DF188_08510</name>
</gene>
<evidence type="ECO:0000313" key="2">
    <source>
        <dbReference type="EMBL" id="PWE20206.1"/>
    </source>
</evidence>
<evidence type="ECO:0000313" key="3">
    <source>
        <dbReference type="Proteomes" id="UP000245014"/>
    </source>
</evidence>
<dbReference type="RefSeq" id="WP_109158683.1">
    <property type="nucleotide sequence ID" value="NZ_QEYI01000008.1"/>
</dbReference>
<reference evidence="2 3" key="1">
    <citation type="submission" date="2018-05" db="EMBL/GenBank/DDBJ databases">
        <title>Antimicrobial susceptibility testing and genomic analysis of Arcobacter skirrowii strains and one Arcobacter butzleri isolated from German poultry farms.</title>
        <authorList>
            <person name="Haenel I."/>
            <person name="Hotzel H."/>
            <person name="Tomaso H."/>
            <person name="Busch A."/>
        </authorList>
    </citation>
    <scope>NUCLEOTIDE SEQUENCE [LARGE SCALE GENOMIC DNA]</scope>
    <source>
        <strain evidence="3">v</strain>
    </source>
</reference>
<accession>A0A2U2BZ42</accession>
<dbReference type="AlphaFoldDB" id="A0A2U2BZ42"/>
<proteinExistence type="predicted"/>
<organism evidence="2 3">
    <name type="scientific">Aliarcobacter skirrowii</name>
    <dbReference type="NCBI Taxonomy" id="28200"/>
    <lineage>
        <taxon>Bacteria</taxon>
        <taxon>Pseudomonadati</taxon>
        <taxon>Campylobacterota</taxon>
        <taxon>Epsilonproteobacteria</taxon>
        <taxon>Campylobacterales</taxon>
        <taxon>Arcobacteraceae</taxon>
        <taxon>Aliarcobacter</taxon>
    </lineage>
</organism>
<dbReference type="Gene3D" id="3.30.930.30">
    <property type="match status" value="1"/>
</dbReference>
<keyword evidence="1" id="KW-0175">Coiled coil</keyword>
<evidence type="ECO:0008006" key="4">
    <source>
        <dbReference type="Google" id="ProtNLM"/>
    </source>
</evidence>
<dbReference type="Proteomes" id="UP000245014">
    <property type="component" value="Unassembled WGS sequence"/>
</dbReference>
<comment type="caution">
    <text evidence="2">The sequence shown here is derived from an EMBL/GenBank/DDBJ whole genome shotgun (WGS) entry which is preliminary data.</text>
</comment>
<evidence type="ECO:0000256" key="1">
    <source>
        <dbReference type="SAM" id="Coils"/>
    </source>
</evidence>
<protein>
    <recommendedName>
        <fullName evidence="4">Mobilization protein</fullName>
    </recommendedName>
</protein>
<dbReference type="EMBL" id="QEYI01000008">
    <property type="protein sequence ID" value="PWE20206.1"/>
    <property type="molecule type" value="Genomic_DNA"/>
</dbReference>
<feature type="coiled-coil region" evidence="1">
    <location>
        <begin position="223"/>
        <end position="324"/>
    </location>
</feature>